<feature type="transmembrane region" description="Helical" evidence="2">
    <location>
        <begin position="28"/>
        <end position="57"/>
    </location>
</feature>
<evidence type="ECO:0000313" key="5">
    <source>
        <dbReference type="Proteomes" id="UP001291999"/>
    </source>
</evidence>
<protein>
    <submittedName>
        <fullName evidence="4">CPBP family glutamic-type intramembrane protease</fullName>
        <ecNumber evidence="4">3.4.-.-</ecNumber>
    </submittedName>
</protein>
<dbReference type="Proteomes" id="UP001291999">
    <property type="component" value="Unassembled WGS sequence"/>
</dbReference>
<dbReference type="InterPro" id="IPR052710">
    <property type="entry name" value="CAAX_protease"/>
</dbReference>
<evidence type="ECO:0000256" key="2">
    <source>
        <dbReference type="SAM" id="Phobius"/>
    </source>
</evidence>
<evidence type="ECO:0000256" key="1">
    <source>
        <dbReference type="SAM" id="MobiDB-lite"/>
    </source>
</evidence>
<keyword evidence="4" id="KW-0378">Hydrolase</keyword>
<dbReference type="EMBL" id="JAXQPW010000008">
    <property type="protein sequence ID" value="MDZ5663968.1"/>
    <property type="molecule type" value="Genomic_DNA"/>
</dbReference>
<organism evidence="4 5">
    <name type="scientific">Nocardioides renjunii</name>
    <dbReference type="NCBI Taxonomy" id="3095075"/>
    <lineage>
        <taxon>Bacteria</taxon>
        <taxon>Bacillati</taxon>
        <taxon>Actinomycetota</taxon>
        <taxon>Actinomycetes</taxon>
        <taxon>Propionibacteriales</taxon>
        <taxon>Nocardioidaceae</taxon>
        <taxon>Nocardioides</taxon>
    </lineage>
</organism>
<dbReference type="EC" id="3.4.-.-" evidence="4"/>
<dbReference type="GO" id="GO:0008233">
    <property type="term" value="F:peptidase activity"/>
    <property type="evidence" value="ECO:0007669"/>
    <property type="project" value="UniProtKB-KW"/>
</dbReference>
<feature type="transmembrane region" description="Helical" evidence="2">
    <location>
        <begin position="202"/>
        <end position="219"/>
    </location>
</feature>
<comment type="caution">
    <text evidence="4">The sequence shown here is derived from an EMBL/GenBank/DDBJ whole genome shotgun (WGS) entry which is preliminary data.</text>
</comment>
<keyword evidence="2" id="KW-1133">Transmembrane helix</keyword>
<keyword evidence="2" id="KW-0472">Membrane</keyword>
<keyword evidence="4" id="KW-0645">Protease</keyword>
<feature type="transmembrane region" description="Helical" evidence="2">
    <location>
        <begin position="257"/>
        <end position="275"/>
    </location>
</feature>
<dbReference type="RefSeq" id="WP_322425597.1">
    <property type="nucleotide sequence ID" value="NZ_JAXQPW010000008.1"/>
</dbReference>
<dbReference type="Pfam" id="PF02517">
    <property type="entry name" value="Rce1-like"/>
    <property type="match status" value="1"/>
</dbReference>
<dbReference type="PANTHER" id="PTHR36435:SF1">
    <property type="entry name" value="CAAX AMINO TERMINAL PROTEASE FAMILY PROTEIN"/>
    <property type="match status" value="1"/>
</dbReference>
<evidence type="ECO:0000313" key="4">
    <source>
        <dbReference type="EMBL" id="MDZ5663968.1"/>
    </source>
</evidence>
<gene>
    <name evidence="4" type="ORF">SFC79_19490</name>
</gene>
<feature type="transmembrane region" description="Helical" evidence="2">
    <location>
        <begin position="120"/>
        <end position="143"/>
    </location>
</feature>
<sequence length="336" mass="35731">MPAPLTPDFRPHYHQLHRVGRPGVWRSLVGAVLLLLTVFGLVPLVAGLVAFALLLATGSTSDEAAAVLDVTAEATPAGLALLNVVIAAAIPATFAVTWWLHRLKPRWVSSVAPRIRWRYLFVCVGLSVVALVASLLVALLLPVAPGEAPIGEVNDFTARTRDFLIVILLLTPLQAAGEEYLFRGYLTQAFGSLVWARRASQALAVLGPALIFALFHGLSQDWPVFFDRFAFGVVAGILVIRTGGLEAPIAMHVLNNFLAFGLALAFGDLTTALNATGGSSWWMILSTLTQSLVYLALASWVARAMGLVEVGPPVGGALPPPSPPDHPELVGQPPRV</sequence>
<proteinExistence type="predicted"/>
<reference evidence="4 5" key="1">
    <citation type="submission" date="2023-11" db="EMBL/GenBank/DDBJ databases">
        <title>Novel species in genus Nocardioides.</title>
        <authorList>
            <person name="Zhou H."/>
        </authorList>
    </citation>
    <scope>NUCLEOTIDE SEQUENCE [LARGE SCALE GENOMIC DNA]</scope>
    <source>
        <strain evidence="4 5">S-58</strain>
    </source>
</reference>
<dbReference type="GO" id="GO:0006508">
    <property type="term" value="P:proteolysis"/>
    <property type="evidence" value="ECO:0007669"/>
    <property type="project" value="UniProtKB-KW"/>
</dbReference>
<keyword evidence="2" id="KW-0812">Transmembrane</keyword>
<feature type="transmembrane region" description="Helical" evidence="2">
    <location>
        <begin position="225"/>
        <end position="245"/>
    </location>
</feature>
<dbReference type="PANTHER" id="PTHR36435">
    <property type="entry name" value="SLR1288 PROTEIN"/>
    <property type="match status" value="1"/>
</dbReference>
<dbReference type="InterPro" id="IPR003675">
    <property type="entry name" value="Rce1/LyrA-like_dom"/>
</dbReference>
<feature type="transmembrane region" description="Helical" evidence="2">
    <location>
        <begin position="281"/>
        <end position="302"/>
    </location>
</feature>
<feature type="transmembrane region" description="Helical" evidence="2">
    <location>
        <begin position="163"/>
        <end position="182"/>
    </location>
</feature>
<name>A0ABU5KGJ9_9ACTN</name>
<feature type="transmembrane region" description="Helical" evidence="2">
    <location>
        <begin position="77"/>
        <end position="100"/>
    </location>
</feature>
<evidence type="ECO:0000259" key="3">
    <source>
        <dbReference type="Pfam" id="PF02517"/>
    </source>
</evidence>
<feature type="region of interest" description="Disordered" evidence="1">
    <location>
        <begin position="316"/>
        <end position="336"/>
    </location>
</feature>
<accession>A0ABU5KGJ9</accession>
<keyword evidence="5" id="KW-1185">Reference proteome</keyword>
<feature type="domain" description="CAAX prenyl protease 2/Lysostaphin resistance protein A-like" evidence="3">
    <location>
        <begin position="163"/>
        <end position="258"/>
    </location>
</feature>